<evidence type="ECO:0000313" key="2">
    <source>
        <dbReference type="EMBL" id="KND33566.1"/>
    </source>
</evidence>
<evidence type="ECO:0000259" key="1">
    <source>
        <dbReference type="Pfam" id="PF00135"/>
    </source>
</evidence>
<feature type="domain" description="Carboxylesterase type B" evidence="1">
    <location>
        <begin position="3"/>
        <end position="58"/>
    </location>
</feature>
<dbReference type="Proteomes" id="UP000037151">
    <property type="component" value="Unassembled WGS sequence"/>
</dbReference>
<sequence>MTKVRTSAGTVRGSRENGLAVFRGIPYARPPVGELRFAAPRPPEPWDGVRDALAFGPPSRASWPPNRP</sequence>
<dbReference type="Pfam" id="PF00135">
    <property type="entry name" value="COesterase"/>
    <property type="match status" value="1"/>
</dbReference>
<protein>
    <recommendedName>
        <fullName evidence="1">Carboxylesterase type B domain-containing protein</fullName>
    </recommendedName>
</protein>
<proteinExistence type="predicted"/>
<evidence type="ECO:0000313" key="3">
    <source>
        <dbReference type="Proteomes" id="UP000037151"/>
    </source>
</evidence>
<dbReference type="InterPro" id="IPR050309">
    <property type="entry name" value="Type-B_Carboxylest/Lipase"/>
</dbReference>
<organism evidence="2 3">
    <name type="scientific">Streptomyces acidiscabies</name>
    <dbReference type="NCBI Taxonomy" id="42234"/>
    <lineage>
        <taxon>Bacteria</taxon>
        <taxon>Bacillati</taxon>
        <taxon>Actinomycetota</taxon>
        <taxon>Actinomycetes</taxon>
        <taxon>Kitasatosporales</taxon>
        <taxon>Streptomycetaceae</taxon>
        <taxon>Streptomyces</taxon>
    </lineage>
</organism>
<dbReference type="Gene3D" id="3.40.50.1820">
    <property type="entry name" value="alpha/beta hydrolase"/>
    <property type="match status" value="1"/>
</dbReference>
<accession>A0A0L0K6V8</accession>
<gene>
    <name evidence="2" type="ORF">IQ63_19405</name>
</gene>
<comment type="caution">
    <text evidence="2">The sequence shown here is derived from an EMBL/GenBank/DDBJ whole genome shotgun (WGS) entry which is preliminary data.</text>
</comment>
<dbReference type="InterPro" id="IPR002018">
    <property type="entry name" value="CarbesteraseB"/>
</dbReference>
<dbReference type="SUPFAM" id="SSF53474">
    <property type="entry name" value="alpha/beta-Hydrolases"/>
    <property type="match status" value="1"/>
</dbReference>
<dbReference type="PANTHER" id="PTHR11559">
    <property type="entry name" value="CARBOXYLESTERASE"/>
    <property type="match status" value="1"/>
</dbReference>
<name>A0A0L0K6V8_9ACTN</name>
<dbReference type="EMBL" id="JPPY01000123">
    <property type="protein sequence ID" value="KND33566.1"/>
    <property type="molecule type" value="Genomic_DNA"/>
</dbReference>
<dbReference type="AlphaFoldDB" id="A0A0L0K6V8"/>
<dbReference type="InterPro" id="IPR029058">
    <property type="entry name" value="AB_hydrolase_fold"/>
</dbReference>
<dbReference type="PATRIC" id="fig|42234.21.peg.4004"/>
<reference evidence="3" key="1">
    <citation type="submission" date="2014-07" db="EMBL/GenBank/DDBJ databases">
        <title>Genome sequencing of plant-pathogenic Streptomyces species.</title>
        <authorList>
            <person name="Harrison J."/>
            <person name="Sapp M."/>
            <person name="Thwaites R."/>
            <person name="Studholme D.J."/>
        </authorList>
    </citation>
    <scope>NUCLEOTIDE SEQUENCE [LARGE SCALE GENOMIC DNA]</scope>
    <source>
        <strain evidence="3">NCPPB 4445</strain>
    </source>
</reference>